<dbReference type="PROSITE" id="PS51257">
    <property type="entry name" value="PROKAR_LIPOPROTEIN"/>
    <property type="match status" value="1"/>
</dbReference>
<reference evidence="5 6" key="1">
    <citation type="journal article" date="2021" name="Int. J. Syst. Evol. Microbiol.">
        <title>Clostridium zeae sp. nov., isolated from corn silage.</title>
        <authorList>
            <person name="Kobayashi H."/>
            <person name="Tanizawa Y."/>
            <person name="Yagura M."/>
            <person name="Sakamoto M."/>
            <person name="Ohkuma M."/>
            <person name="Tohno M."/>
        </authorList>
    </citation>
    <scope>NUCLEOTIDE SEQUENCE [LARGE SCALE GENOMIC DNA]</scope>
    <source>
        <strain evidence="5 6">CSC2</strain>
    </source>
</reference>
<dbReference type="Gene3D" id="3.10.105.10">
    <property type="entry name" value="Dipeptide-binding Protein, Domain 3"/>
    <property type="match status" value="1"/>
</dbReference>
<feature type="domain" description="Solute-binding protein family 5" evidence="4">
    <location>
        <begin position="86"/>
        <end position="464"/>
    </location>
</feature>
<organism evidence="5 6">
    <name type="scientific">Clostridium zeae</name>
    <dbReference type="NCBI Taxonomy" id="2759022"/>
    <lineage>
        <taxon>Bacteria</taxon>
        <taxon>Bacillati</taxon>
        <taxon>Bacillota</taxon>
        <taxon>Clostridia</taxon>
        <taxon>Eubacteriales</taxon>
        <taxon>Clostridiaceae</taxon>
        <taxon>Clostridium</taxon>
    </lineage>
</organism>
<gene>
    <name evidence="5" type="ORF">CSC2_43100</name>
</gene>
<evidence type="ECO:0000256" key="1">
    <source>
        <dbReference type="ARBA" id="ARBA00005695"/>
    </source>
</evidence>
<dbReference type="EMBL" id="BMBA01000007">
    <property type="protein sequence ID" value="GFZ33784.1"/>
    <property type="molecule type" value="Genomic_DNA"/>
</dbReference>
<dbReference type="RefSeq" id="WP_206872275.1">
    <property type="nucleotide sequence ID" value="NZ_BMBA01000007.1"/>
</dbReference>
<dbReference type="Pfam" id="PF00496">
    <property type="entry name" value="SBP_bac_5"/>
    <property type="match status" value="1"/>
</dbReference>
<evidence type="ECO:0000256" key="2">
    <source>
        <dbReference type="ARBA" id="ARBA00022448"/>
    </source>
</evidence>
<dbReference type="SUPFAM" id="SSF53850">
    <property type="entry name" value="Periplasmic binding protein-like II"/>
    <property type="match status" value="1"/>
</dbReference>
<evidence type="ECO:0000313" key="5">
    <source>
        <dbReference type="EMBL" id="GFZ33784.1"/>
    </source>
</evidence>
<dbReference type="Gene3D" id="3.90.76.10">
    <property type="entry name" value="Dipeptide-binding Protein, Domain 1"/>
    <property type="match status" value="1"/>
</dbReference>
<dbReference type="Gene3D" id="3.40.190.10">
    <property type="entry name" value="Periplasmic binding protein-like II"/>
    <property type="match status" value="1"/>
</dbReference>
<keyword evidence="2" id="KW-0813">Transport</keyword>
<evidence type="ECO:0000259" key="4">
    <source>
        <dbReference type="Pfam" id="PF00496"/>
    </source>
</evidence>
<comment type="caution">
    <text evidence="5">The sequence shown here is derived from an EMBL/GenBank/DDBJ whole genome shotgun (WGS) entry which is preliminary data.</text>
</comment>
<dbReference type="InterPro" id="IPR030678">
    <property type="entry name" value="Peptide/Ni-bd"/>
</dbReference>
<comment type="similarity">
    <text evidence="1">Belongs to the bacterial solute-binding protein 5 family.</text>
</comment>
<dbReference type="CDD" id="cd08514">
    <property type="entry name" value="PBP2_AppA_like"/>
    <property type="match status" value="1"/>
</dbReference>
<dbReference type="PANTHER" id="PTHR30290">
    <property type="entry name" value="PERIPLASMIC BINDING COMPONENT OF ABC TRANSPORTER"/>
    <property type="match status" value="1"/>
</dbReference>
<dbReference type="PANTHER" id="PTHR30290:SF9">
    <property type="entry name" value="OLIGOPEPTIDE-BINDING PROTEIN APPA"/>
    <property type="match status" value="1"/>
</dbReference>
<dbReference type="PIRSF" id="PIRSF002741">
    <property type="entry name" value="MppA"/>
    <property type="match status" value="1"/>
</dbReference>
<name>A0ABQ1EG48_9CLOT</name>
<dbReference type="InterPro" id="IPR039424">
    <property type="entry name" value="SBP_5"/>
</dbReference>
<proteinExistence type="inferred from homology"/>
<evidence type="ECO:0000313" key="6">
    <source>
        <dbReference type="Proteomes" id="UP000663802"/>
    </source>
</evidence>
<sequence>MKKRGLYIITTLILIISVVLTGCKPQEAEKDKTTTASAKSGGTLRYAIWSSPKGVFNPSLYDDIYDDKVNSLVYQSLLNLDKNYNYIPSLADKYEVSKDNLTITFYLNKKAKWHDGQAVTAEDVAFTYTTIADPAYTGPRFGQIDKIVGAKDYKDKKASSVSGIKVIDDHTISFTFSEIFAPALSTFAARGILPKHIWEKIPVAEWAKSEQLKTPIGSGPFKLTKFVPDQYAELEKYKDYNLGEPKLDKVILKVTNQETAQSELIKGDIDLAMLSSLKQKDLDAYKTAGIKVSEFAGSGYQYMGFNLRKQIFQDKKVRQAITYGINRSGIVNNLLEGHGKIVNTPILETNWAYPDKGVLNEYAYNVDKAKELLKEAGFVEKDGVLYKDGKPFEITLKYPLGNKVREQSAPIIQQNLKDLGIKVNLVSMEFATLQKQVRDDQDFDVYLMGWSLDPEPDSKTMWHSSVAKKGGWNMVGFINDKNDQLLDDGRKVLDKEQRKKIYSEWAKLMNEEVPAVFLYNQNDGRAYSSKLKGYDPFTFVEYSNVQNWYIEQ</sequence>
<keyword evidence="6" id="KW-1185">Reference proteome</keyword>
<accession>A0ABQ1EG48</accession>
<protein>
    <submittedName>
        <fullName evidence="5">ABC transporter substrate-binding protein</fullName>
    </submittedName>
</protein>
<keyword evidence="3" id="KW-0732">Signal</keyword>
<dbReference type="Proteomes" id="UP000663802">
    <property type="component" value="Unassembled WGS sequence"/>
</dbReference>
<evidence type="ECO:0000256" key="3">
    <source>
        <dbReference type="ARBA" id="ARBA00022729"/>
    </source>
</evidence>
<dbReference type="InterPro" id="IPR000914">
    <property type="entry name" value="SBP_5_dom"/>
</dbReference>